<sequence length="112" mass="12459">MALPKWLTAHAKLVYVSRSSKKEMDVVVKRISNSQKTVCIVFAKDGDLFAANSTDFTCVSMVFVLAWAQGKTEMQVPFDQILSKSNPLKLPDVSAVEAVFSFFFVARHGQNL</sequence>
<gene>
    <name evidence="1" type="ORF">CCMP2556_LOCUS52771</name>
</gene>
<keyword evidence="2" id="KW-1185">Reference proteome</keyword>
<dbReference type="EMBL" id="CAXAMN010027950">
    <property type="protein sequence ID" value="CAK9114094.1"/>
    <property type="molecule type" value="Genomic_DNA"/>
</dbReference>
<evidence type="ECO:0000313" key="2">
    <source>
        <dbReference type="Proteomes" id="UP001642484"/>
    </source>
</evidence>
<comment type="caution">
    <text evidence="1">The sequence shown here is derived from an EMBL/GenBank/DDBJ whole genome shotgun (WGS) entry which is preliminary data.</text>
</comment>
<evidence type="ECO:0000313" key="1">
    <source>
        <dbReference type="EMBL" id="CAK9114094.1"/>
    </source>
</evidence>
<name>A0ABP0SPJ4_9DINO</name>
<reference evidence="1 2" key="1">
    <citation type="submission" date="2024-02" db="EMBL/GenBank/DDBJ databases">
        <authorList>
            <person name="Chen Y."/>
            <person name="Shah S."/>
            <person name="Dougan E. K."/>
            <person name="Thang M."/>
            <person name="Chan C."/>
        </authorList>
    </citation>
    <scope>NUCLEOTIDE SEQUENCE [LARGE SCALE GENOMIC DNA]</scope>
</reference>
<organism evidence="1 2">
    <name type="scientific">Durusdinium trenchii</name>
    <dbReference type="NCBI Taxonomy" id="1381693"/>
    <lineage>
        <taxon>Eukaryota</taxon>
        <taxon>Sar</taxon>
        <taxon>Alveolata</taxon>
        <taxon>Dinophyceae</taxon>
        <taxon>Suessiales</taxon>
        <taxon>Symbiodiniaceae</taxon>
        <taxon>Durusdinium</taxon>
    </lineage>
</organism>
<accession>A0ABP0SPJ4</accession>
<protein>
    <submittedName>
        <fullName evidence="1">Uncharacterized protein</fullName>
    </submittedName>
</protein>
<dbReference type="Proteomes" id="UP001642484">
    <property type="component" value="Unassembled WGS sequence"/>
</dbReference>
<proteinExistence type="predicted"/>